<dbReference type="PROSITE" id="PS50238">
    <property type="entry name" value="RHOGAP"/>
    <property type="match status" value="1"/>
</dbReference>
<proteinExistence type="predicted"/>
<dbReference type="Gene3D" id="2.130.10.10">
    <property type="entry name" value="YVTN repeat-like/Quinoprotein amine dehydrogenase"/>
    <property type="match status" value="1"/>
</dbReference>
<evidence type="ECO:0000256" key="2">
    <source>
        <dbReference type="ARBA" id="ARBA00022723"/>
    </source>
</evidence>
<keyword evidence="2" id="KW-0479">Metal-binding</keyword>
<dbReference type="InterPro" id="IPR036322">
    <property type="entry name" value="WD40_repeat_dom_sf"/>
</dbReference>
<evidence type="ECO:0008006" key="10">
    <source>
        <dbReference type="Google" id="ProtNLM"/>
    </source>
</evidence>
<dbReference type="SUPFAM" id="SSF57889">
    <property type="entry name" value="Cysteine-rich domain"/>
    <property type="match status" value="1"/>
</dbReference>
<dbReference type="InterPro" id="IPR051025">
    <property type="entry name" value="RhoGAP"/>
</dbReference>
<keyword evidence="5" id="KW-1133">Transmembrane helix</keyword>
<evidence type="ECO:0000313" key="8">
    <source>
        <dbReference type="EMBL" id="GAB1223761.1"/>
    </source>
</evidence>
<evidence type="ECO:0000256" key="4">
    <source>
        <dbReference type="SAM" id="MobiDB-lite"/>
    </source>
</evidence>
<evidence type="ECO:0000313" key="9">
    <source>
        <dbReference type="Proteomes" id="UP001628156"/>
    </source>
</evidence>
<keyword evidence="5" id="KW-0812">Transmembrane</keyword>
<dbReference type="PANTHER" id="PTHR15228:SF25">
    <property type="entry name" value="F-BAR DOMAIN-CONTAINING PROTEIN"/>
    <property type="match status" value="1"/>
</dbReference>
<keyword evidence="5" id="KW-0472">Membrane</keyword>
<keyword evidence="3" id="KW-0862">Zinc</keyword>
<feature type="transmembrane region" description="Helical" evidence="5">
    <location>
        <begin position="373"/>
        <end position="393"/>
    </location>
</feature>
<dbReference type="InterPro" id="IPR015943">
    <property type="entry name" value="WD40/YVTN_repeat-like_dom_sf"/>
</dbReference>
<dbReference type="InterPro" id="IPR018391">
    <property type="entry name" value="PQQ_b-propeller_rpt"/>
</dbReference>
<feature type="domain" description="Rho-GAP" evidence="7">
    <location>
        <begin position="492"/>
        <end position="682"/>
    </location>
</feature>
<dbReference type="CDD" id="cd00159">
    <property type="entry name" value="RhoGAP"/>
    <property type="match status" value="1"/>
</dbReference>
<comment type="caution">
    <text evidence="8">The sequence shown here is derived from an EMBL/GenBank/DDBJ whole genome shotgun (WGS) entry which is preliminary data.</text>
</comment>
<dbReference type="PANTHER" id="PTHR15228">
    <property type="entry name" value="SPERMATHECAL PHYSIOLOGY VARIANT"/>
    <property type="match status" value="1"/>
</dbReference>
<dbReference type="PROSITE" id="PS50081">
    <property type="entry name" value="ZF_DAG_PE_2"/>
    <property type="match status" value="1"/>
</dbReference>
<dbReference type="InterPro" id="IPR008936">
    <property type="entry name" value="Rho_GTPase_activation_prot"/>
</dbReference>
<dbReference type="InterPro" id="IPR000198">
    <property type="entry name" value="RhoGAP_dom"/>
</dbReference>
<dbReference type="PROSITE" id="PS00479">
    <property type="entry name" value="ZF_DAG_PE_1"/>
    <property type="match status" value="1"/>
</dbReference>
<name>A0ABQ0DLR6_9EUKA</name>
<organism evidence="8 9">
    <name type="scientific">Entamoeba nuttalli</name>
    <dbReference type="NCBI Taxonomy" id="412467"/>
    <lineage>
        <taxon>Eukaryota</taxon>
        <taxon>Amoebozoa</taxon>
        <taxon>Evosea</taxon>
        <taxon>Archamoebae</taxon>
        <taxon>Mastigamoebida</taxon>
        <taxon>Entamoebidae</taxon>
        <taxon>Entamoeba</taxon>
    </lineage>
</organism>
<keyword evidence="1" id="KW-0343">GTPase activation</keyword>
<dbReference type="CDD" id="cd20805">
    <property type="entry name" value="C1_DGK_rpt2"/>
    <property type="match status" value="1"/>
</dbReference>
<protein>
    <recommendedName>
        <fullName evidence="10">RhoGAP domain containing protein</fullName>
    </recommendedName>
</protein>
<evidence type="ECO:0000259" key="7">
    <source>
        <dbReference type="PROSITE" id="PS50238"/>
    </source>
</evidence>
<feature type="domain" description="Phorbol-ester/DAG-type" evidence="6">
    <location>
        <begin position="1025"/>
        <end position="1073"/>
    </location>
</feature>
<dbReference type="SMART" id="SM00564">
    <property type="entry name" value="PQQ"/>
    <property type="match status" value="4"/>
</dbReference>
<evidence type="ECO:0000256" key="3">
    <source>
        <dbReference type="ARBA" id="ARBA00022833"/>
    </source>
</evidence>
<reference evidence="8 9" key="1">
    <citation type="journal article" date="2019" name="PLoS Negl. Trop. Dis.">
        <title>Whole genome sequencing of Entamoeba nuttalli reveals mammalian host-related molecular signatures and a novel octapeptide-repeat surface protein.</title>
        <authorList>
            <person name="Tanaka M."/>
            <person name="Makiuchi T."/>
            <person name="Komiyama T."/>
            <person name="Shiina T."/>
            <person name="Osaki K."/>
            <person name="Tachibana H."/>
        </authorList>
    </citation>
    <scope>NUCLEOTIDE SEQUENCE [LARGE SCALE GENOMIC DNA]</scope>
    <source>
        <strain evidence="8 9">P19-061405</strain>
    </source>
</reference>
<dbReference type="SUPFAM" id="SSF50978">
    <property type="entry name" value="WD40 repeat-like"/>
    <property type="match status" value="1"/>
</dbReference>
<dbReference type="Proteomes" id="UP001628156">
    <property type="component" value="Unassembled WGS sequence"/>
</dbReference>
<evidence type="ECO:0000256" key="5">
    <source>
        <dbReference type="SAM" id="Phobius"/>
    </source>
</evidence>
<sequence length="1088" mass="124205">MEHAESCSPPLRASSHHSHVSSRNSSSIKESSSFPTRRLTLDTSQINTLSSSEYSPRQSLLQILNEKGIVSVPQIETTLPIVRKYIQQTTEKLLSEIELFIKLANQIIALYATLQKDESILKTMNEETLRSINKISIQGLSVDSYYNQTEFKNILDNITGLHEVINCCYQLIQNNINNLFCPIVVYLNTNGVDKLLKFIQEILNIELVIKKMNKNSLICKKICEENENNSLEDVFIKIISIINVYIPLFESDRQDIQRKIEVQEILIQFKGTSSSQSITNGSISLSDLLWAKSNLKTSIIFSSQLLRSIECLESFLIHHDILNIFKAACQYNPSVEIWNPLFEQLTEDSILHAGIAFLKLQTNDGICRYQKCYLFYTTIGLFLLFAYTGNILIPCDFISSKRLINADIEILLPQDNAFAADLHIITKDSNYRKEFYFAIQHDSEVIEWSSLLKETLSLLDTTTLSNFEFSNCVATKLTNRKLVTKKNKYVGSSIEELVQLQQLNSCLDTVPDVLNKCINEIINKGLTEDGLFRKPPDQYQLEELMKKLNDNDFRSKIKLKEYPTGTICGLLKSILMEMNPRFINGESYKLFVEISRKKDREEMRKQIILFIDSLNIEHRNTLGRYLFLMNIIAINKRLNRMGESNLSTAICQCFLPQKDNVDLASVENDSFECLINNYDLFLPKKIDNPIQIGSLTGIIKKQITTEGVGSLLFIPQINEMWSIDKVGNVVQINTNTLQSNISKINISLPDIKHIGTYKNYIYLGTTSTVHMIDIETKQIVKNLETKRCSFITISNEILFIGEQNGIIEVYDPLTLDKINEITIKIDNNSLITPITLIALSHGNIYASLQGKNEIYVISYSTGKLLKTFSTFHHNSIVCLTICEENQTLWTGDYNGMVCVLDLDTGILLQKYDYPLTYGSVTSIMVIPKYIIISFISSQILIFNNENNTLVTSLSTKYLITSKVAYVVQRNYNGKLMWNIWMEKDDNGDIAIMDITYPIEDIPTDERLISSFSYLENEYIEKTPLGHCFLSINCEAKCSVCSGAIKNTEESFKCSNCNKYIHQRCLEKFSNTYCSIHSQLQPEIINKSK</sequence>
<gene>
    <name evidence="8" type="ORF">ENUP19_0161G0019</name>
</gene>
<dbReference type="SUPFAM" id="SSF48350">
    <property type="entry name" value="GTPase activation domain, GAP"/>
    <property type="match status" value="1"/>
</dbReference>
<accession>A0ABQ0DLR6</accession>
<dbReference type="InterPro" id="IPR046349">
    <property type="entry name" value="C1-like_sf"/>
</dbReference>
<feature type="compositionally biased region" description="Low complexity" evidence="4">
    <location>
        <begin position="21"/>
        <end position="33"/>
    </location>
</feature>
<feature type="region of interest" description="Disordered" evidence="4">
    <location>
        <begin position="1"/>
        <end position="36"/>
    </location>
</feature>
<evidence type="ECO:0000256" key="1">
    <source>
        <dbReference type="ARBA" id="ARBA00022468"/>
    </source>
</evidence>
<keyword evidence="9" id="KW-1185">Reference proteome</keyword>
<evidence type="ECO:0000259" key="6">
    <source>
        <dbReference type="PROSITE" id="PS50081"/>
    </source>
</evidence>
<dbReference type="SMART" id="SM00324">
    <property type="entry name" value="RhoGAP"/>
    <property type="match status" value="1"/>
</dbReference>
<dbReference type="InterPro" id="IPR002219">
    <property type="entry name" value="PKC_DAG/PE"/>
</dbReference>
<dbReference type="Pfam" id="PF00620">
    <property type="entry name" value="RhoGAP"/>
    <property type="match status" value="1"/>
</dbReference>
<dbReference type="Gene3D" id="1.10.555.10">
    <property type="entry name" value="Rho GTPase activation protein"/>
    <property type="match status" value="1"/>
</dbReference>
<dbReference type="EMBL" id="BAAFRS010000161">
    <property type="protein sequence ID" value="GAB1223761.1"/>
    <property type="molecule type" value="Genomic_DNA"/>
</dbReference>